<sequence>MKNYSWQCDSDHCESEDGTVRHLVGSGVFCTRCAQRRIRLSFSPEVEKESQDAARNNAMTEEENSDRYFDDLKDKERKIMDPFTEDHLRCWIAGHRHPDEDEELLFERIASIVADDPRCLEDGWARIADEARRMTRRE</sequence>
<feature type="region of interest" description="Disordered" evidence="1">
    <location>
        <begin position="45"/>
        <end position="67"/>
    </location>
</feature>
<evidence type="ECO:0000313" key="2">
    <source>
        <dbReference type="EMBL" id="KKW13224.1"/>
    </source>
</evidence>
<gene>
    <name evidence="2" type="ORF">UY48_C0003G0046</name>
</gene>
<name>A0A0G1Z377_9BACT</name>
<dbReference type="EMBL" id="LCQD01000003">
    <property type="protein sequence ID" value="KKW13224.1"/>
    <property type="molecule type" value="Genomic_DNA"/>
</dbReference>
<reference evidence="2 3" key="1">
    <citation type="journal article" date="2015" name="Nature">
        <title>rRNA introns, odd ribosomes, and small enigmatic genomes across a large radiation of phyla.</title>
        <authorList>
            <person name="Brown C.T."/>
            <person name="Hug L.A."/>
            <person name="Thomas B.C."/>
            <person name="Sharon I."/>
            <person name="Castelle C.J."/>
            <person name="Singh A."/>
            <person name="Wilkins M.J."/>
            <person name="Williams K.H."/>
            <person name="Banfield J.F."/>
        </authorList>
    </citation>
    <scope>NUCLEOTIDE SEQUENCE [LARGE SCALE GENOMIC DNA]</scope>
</reference>
<evidence type="ECO:0000256" key="1">
    <source>
        <dbReference type="SAM" id="MobiDB-lite"/>
    </source>
</evidence>
<dbReference type="AlphaFoldDB" id="A0A0G1Z377"/>
<comment type="caution">
    <text evidence="2">The sequence shown here is derived from an EMBL/GenBank/DDBJ whole genome shotgun (WGS) entry which is preliminary data.</text>
</comment>
<organism evidence="2 3">
    <name type="scientific">Candidatus Gottesmanbacteria bacterium GW2011_GWB1_49_7</name>
    <dbReference type="NCBI Taxonomy" id="1618448"/>
    <lineage>
        <taxon>Bacteria</taxon>
        <taxon>Candidatus Gottesmaniibacteriota</taxon>
    </lineage>
</organism>
<accession>A0A0G1Z377</accession>
<proteinExistence type="predicted"/>
<dbReference type="Proteomes" id="UP000034588">
    <property type="component" value="Unassembled WGS sequence"/>
</dbReference>
<protein>
    <submittedName>
        <fullName evidence="2">Uncharacterized protein</fullName>
    </submittedName>
</protein>
<evidence type="ECO:0000313" key="3">
    <source>
        <dbReference type="Proteomes" id="UP000034588"/>
    </source>
</evidence>